<protein>
    <submittedName>
        <fullName evidence="1">Uncharacterized protein</fullName>
    </submittedName>
</protein>
<comment type="caution">
    <text evidence="1">The sequence shown here is derived from an EMBL/GenBank/DDBJ whole genome shotgun (WGS) entry which is preliminary data.</text>
</comment>
<sequence>MVHGRASLRPSMGPGLIAITRWPLSAIDLAYLPSWAPVMLPFSGLADTVTGIPRMRDSVNSLFLFGSSVIFTPPQKSLPLASLSTYHT</sequence>
<name>A0A4R8LBY1_9BURK</name>
<evidence type="ECO:0000313" key="2">
    <source>
        <dbReference type="Proteomes" id="UP000295509"/>
    </source>
</evidence>
<proteinExistence type="predicted"/>
<dbReference type="Proteomes" id="UP000295509">
    <property type="component" value="Unassembled WGS sequence"/>
</dbReference>
<keyword evidence="2" id="KW-1185">Reference proteome</keyword>
<accession>A0A4R8LBY1</accession>
<organism evidence="1 2">
    <name type="scientific">Paraburkholderia rhizosphaerae</name>
    <dbReference type="NCBI Taxonomy" id="480658"/>
    <lineage>
        <taxon>Bacteria</taxon>
        <taxon>Pseudomonadati</taxon>
        <taxon>Pseudomonadota</taxon>
        <taxon>Betaproteobacteria</taxon>
        <taxon>Burkholderiales</taxon>
        <taxon>Burkholderiaceae</taxon>
        <taxon>Paraburkholderia</taxon>
    </lineage>
</organism>
<dbReference type="AlphaFoldDB" id="A0A4R8LBY1"/>
<evidence type="ECO:0000313" key="1">
    <source>
        <dbReference type="EMBL" id="TDY40431.1"/>
    </source>
</evidence>
<dbReference type="EMBL" id="SORE01000025">
    <property type="protein sequence ID" value="TDY40431.1"/>
    <property type="molecule type" value="Genomic_DNA"/>
</dbReference>
<gene>
    <name evidence="1" type="ORF">BX592_12575</name>
</gene>
<reference evidence="1 2" key="1">
    <citation type="submission" date="2019-03" db="EMBL/GenBank/DDBJ databases">
        <title>Genomic Encyclopedia of Type Strains, Phase III (KMG-III): the genomes of soil and plant-associated and newly described type strains.</title>
        <authorList>
            <person name="Whitman W."/>
        </authorList>
    </citation>
    <scope>NUCLEOTIDE SEQUENCE [LARGE SCALE GENOMIC DNA]</scope>
    <source>
        <strain evidence="1 2">LMG 29544</strain>
    </source>
</reference>